<proteinExistence type="predicted"/>
<evidence type="ECO:0000313" key="2">
    <source>
        <dbReference type="EMBL" id="OLP04926.1"/>
    </source>
</evidence>
<feature type="domain" description="BLUF" evidence="1">
    <location>
        <begin position="3"/>
        <end position="93"/>
    </location>
</feature>
<dbReference type="GO" id="GO:0071949">
    <property type="term" value="F:FAD binding"/>
    <property type="evidence" value="ECO:0007669"/>
    <property type="project" value="InterPro"/>
</dbReference>
<dbReference type="PROSITE" id="PS50925">
    <property type="entry name" value="BLUF"/>
    <property type="match status" value="1"/>
</dbReference>
<dbReference type="SMART" id="SM01034">
    <property type="entry name" value="BLUF"/>
    <property type="match status" value="1"/>
</dbReference>
<dbReference type="GO" id="GO:0009882">
    <property type="term" value="F:blue light photoreceptor activity"/>
    <property type="evidence" value="ECO:0007669"/>
    <property type="project" value="InterPro"/>
</dbReference>
<evidence type="ECO:0000313" key="3">
    <source>
        <dbReference type="Proteomes" id="UP000185911"/>
    </source>
</evidence>
<accession>A0A1Q8YA45</accession>
<dbReference type="InterPro" id="IPR036046">
    <property type="entry name" value="Acylphosphatase-like_dom_sf"/>
</dbReference>
<dbReference type="STRING" id="81479.RA876_12575"/>
<dbReference type="Gene3D" id="3.30.70.100">
    <property type="match status" value="1"/>
</dbReference>
<name>A0A1Q8YA45_9BURK</name>
<evidence type="ECO:0000259" key="1">
    <source>
        <dbReference type="PROSITE" id="PS50925"/>
    </source>
</evidence>
<reference evidence="2 3" key="1">
    <citation type="submission" date="2017-01" db="EMBL/GenBank/DDBJ databases">
        <title>Genome sequence of Rhodoferax antarcticus ANT.BR, a psychrophilic purple nonsulfur bacterium from an Antarctic microbial mat.</title>
        <authorList>
            <person name="Baker J."/>
            <person name="Riester C."/>
            <person name="Skinner B."/>
            <person name="Newell A."/>
            <person name="Swingley W."/>
            <person name="Madigan M."/>
            <person name="Jung D."/>
            <person name="Asao M."/>
            <person name="Chen M."/>
            <person name="Loughlin P."/>
            <person name="Pan H."/>
            <person name="Lin S."/>
            <person name="Li N."/>
            <person name="Shaw J."/>
            <person name="Prado M."/>
            <person name="Sherman C."/>
            <person name="Li X."/>
            <person name="Tang J."/>
            <person name="Blankenship R."/>
            <person name="Zhao T."/>
            <person name="Touchman J."/>
            <person name="Sattley M."/>
        </authorList>
    </citation>
    <scope>NUCLEOTIDE SEQUENCE [LARGE SCALE GENOMIC DNA]</scope>
    <source>
        <strain evidence="2 3">ANT.BR</strain>
    </source>
</reference>
<dbReference type="SUPFAM" id="SSF54975">
    <property type="entry name" value="Acylphosphatase/BLUF domain-like"/>
    <property type="match status" value="1"/>
</dbReference>
<dbReference type="InterPro" id="IPR007024">
    <property type="entry name" value="BLUF_domain"/>
</dbReference>
<organism evidence="2 3">
    <name type="scientific">Rhodoferax antarcticus ANT.BR</name>
    <dbReference type="NCBI Taxonomy" id="1111071"/>
    <lineage>
        <taxon>Bacteria</taxon>
        <taxon>Pseudomonadati</taxon>
        <taxon>Pseudomonadota</taxon>
        <taxon>Betaproteobacteria</taxon>
        <taxon>Burkholderiales</taxon>
        <taxon>Comamonadaceae</taxon>
        <taxon>Rhodoferax</taxon>
    </lineage>
</organism>
<protein>
    <submittedName>
        <fullName evidence="2">Sensors of blue-light using FAD family protein</fullName>
    </submittedName>
</protein>
<dbReference type="EMBL" id="MSYM01000018">
    <property type="protein sequence ID" value="OLP04926.1"/>
    <property type="molecule type" value="Genomic_DNA"/>
</dbReference>
<dbReference type="RefSeq" id="WP_075587844.1">
    <property type="nucleotide sequence ID" value="NZ_MSYM01000018.1"/>
</dbReference>
<dbReference type="Pfam" id="PF04940">
    <property type="entry name" value="BLUF"/>
    <property type="match status" value="1"/>
</dbReference>
<gene>
    <name evidence="2" type="ORF">BLL52_3745</name>
</gene>
<dbReference type="AlphaFoldDB" id="A0A1Q8YA45"/>
<dbReference type="Proteomes" id="UP000185911">
    <property type="component" value="Unassembled WGS sequence"/>
</dbReference>
<sequence length="140" mass="15819">MSLVQLIYVSDLVNKDETQMTSILEASVRHNQQDGITGMLLYSNGNFLQVLEGEKAAVDKTYARICEDRRHNNAILITEDLVTERHFAQWSMGYRHLSPEVASSVPQYAPFFQFGFDAKAIQAKPGVALEMLQLFSQGMF</sequence>
<keyword evidence="3" id="KW-1185">Reference proteome</keyword>
<comment type="caution">
    <text evidence="2">The sequence shown here is derived from an EMBL/GenBank/DDBJ whole genome shotgun (WGS) entry which is preliminary data.</text>
</comment>